<gene>
    <name evidence="2" type="ORF">GUITHDRAFT_151735</name>
</gene>
<dbReference type="RefSeq" id="XP_005835920.1">
    <property type="nucleotide sequence ID" value="XM_005835863.1"/>
</dbReference>
<sequence>MTTIVKTDVSHANSSTLSKKSLLYVLASVKFEDPDMNRIVLLCKQCPLTKEYNIQLPSALVDDKEDILKKSYEVMEKAVGMSSQAFRPGSLSTTFKHPDGIQSIRLQTVDIDLTRCNECLSDSVLETIVLAPVKSFRDSLAVLGREGRNVDEILQSMAWGIETTLSDKRGTSNLFFVKAVANVWMLLTVSYATIIICRGLGINVNFRLNIF</sequence>
<name>L1JLF8_GUITC</name>
<keyword evidence="1" id="KW-0812">Transmembrane</keyword>
<proteinExistence type="predicted"/>
<evidence type="ECO:0000313" key="2">
    <source>
        <dbReference type="EMBL" id="EKX48940.1"/>
    </source>
</evidence>
<dbReference type="EMBL" id="JH992984">
    <property type="protein sequence ID" value="EKX48940.1"/>
    <property type="molecule type" value="Genomic_DNA"/>
</dbReference>
<dbReference type="EnsemblProtists" id="EKX48940">
    <property type="protein sequence ID" value="EKX48940"/>
    <property type="gene ID" value="GUITHDRAFT_151735"/>
</dbReference>
<dbReference type="AlphaFoldDB" id="L1JLF8"/>
<evidence type="ECO:0000313" key="3">
    <source>
        <dbReference type="EnsemblProtists" id="EKX48940"/>
    </source>
</evidence>
<accession>L1JLF8</accession>
<reference evidence="2 4" key="1">
    <citation type="journal article" date="2012" name="Nature">
        <title>Algal genomes reveal evolutionary mosaicism and the fate of nucleomorphs.</title>
        <authorList>
            <consortium name="DOE Joint Genome Institute"/>
            <person name="Curtis B.A."/>
            <person name="Tanifuji G."/>
            <person name="Burki F."/>
            <person name="Gruber A."/>
            <person name="Irimia M."/>
            <person name="Maruyama S."/>
            <person name="Arias M.C."/>
            <person name="Ball S.G."/>
            <person name="Gile G.H."/>
            <person name="Hirakawa Y."/>
            <person name="Hopkins J.F."/>
            <person name="Kuo A."/>
            <person name="Rensing S.A."/>
            <person name="Schmutz J."/>
            <person name="Symeonidi A."/>
            <person name="Elias M."/>
            <person name="Eveleigh R.J."/>
            <person name="Herman E.K."/>
            <person name="Klute M.J."/>
            <person name="Nakayama T."/>
            <person name="Obornik M."/>
            <person name="Reyes-Prieto A."/>
            <person name="Armbrust E.V."/>
            <person name="Aves S.J."/>
            <person name="Beiko R.G."/>
            <person name="Coutinho P."/>
            <person name="Dacks J.B."/>
            <person name="Durnford D.G."/>
            <person name="Fast N.M."/>
            <person name="Green B.R."/>
            <person name="Grisdale C.J."/>
            <person name="Hempel F."/>
            <person name="Henrissat B."/>
            <person name="Hoppner M.P."/>
            <person name="Ishida K."/>
            <person name="Kim E."/>
            <person name="Koreny L."/>
            <person name="Kroth P.G."/>
            <person name="Liu Y."/>
            <person name="Malik S.B."/>
            <person name="Maier U.G."/>
            <person name="McRose D."/>
            <person name="Mock T."/>
            <person name="Neilson J.A."/>
            <person name="Onodera N.T."/>
            <person name="Poole A.M."/>
            <person name="Pritham E.J."/>
            <person name="Richards T.A."/>
            <person name="Rocap G."/>
            <person name="Roy S.W."/>
            <person name="Sarai C."/>
            <person name="Schaack S."/>
            <person name="Shirato S."/>
            <person name="Slamovits C.H."/>
            <person name="Spencer D.F."/>
            <person name="Suzuki S."/>
            <person name="Worden A.Z."/>
            <person name="Zauner S."/>
            <person name="Barry K."/>
            <person name="Bell C."/>
            <person name="Bharti A.K."/>
            <person name="Crow J.A."/>
            <person name="Grimwood J."/>
            <person name="Kramer R."/>
            <person name="Lindquist E."/>
            <person name="Lucas S."/>
            <person name="Salamov A."/>
            <person name="McFadden G.I."/>
            <person name="Lane C.E."/>
            <person name="Keeling P.J."/>
            <person name="Gray M.W."/>
            <person name="Grigoriev I.V."/>
            <person name="Archibald J.M."/>
        </authorList>
    </citation>
    <scope>NUCLEOTIDE SEQUENCE</scope>
    <source>
        <strain evidence="2 4">CCMP2712</strain>
    </source>
</reference>
<reference evidence="3" key="3">
    <citation type="submission" date="2016-03" db="UniProtKB">
        <authorList>
            <consortium name="EnsemblProtists"/>
        </authorList>
    </citation>
    <scope>IDENTIFICATION</scope>
</reference>
<evidence type="ECO:0000256" key="1">
    <source>
        <dbReference type="SAM" id="Phobius"/>
    </source>
</evidence>
<dbReference type="KEGG" id="gtt:GUITHDRAFT_151735"/>
<organism evidence="2">
    <name type="scientific">Guillardia theta (strain CCMP2712)</name>
    <name type="common">Cryptophyte</name>
    <dbReference type="NCBI Taxonomy" id="905079"/>
    <lineage>
        <taxon>Eukaryota</taxon>
        <taxon>Cryptophyceae</taxon>
        <taxon>Pyrenomonadales</taxon>
        <taxon>Geminigeraceae</taxon>
        <taxon>Guillardia</taxon>
    </lineage>
</organism>
<keyword evidence="1" id="KW-1133">Transmembrane helix</keyword>
<keyword evidence="4" id="KW-1185">Reference proteome</keyword>
<reference evidence="4" key="2">
    <citation type="submission" date="2012-11" db="EMBL/GenBank/DDBJ databases">
        <authorList>
            <person name="Kuo A."/>
            <person name="Curtis B.A."/>
            <person name="Tanifuji G."/>
            <person name="Burki F."/>
            <person name="Gruber A."/>
            <person name="Irimia M."/>
            <person name="Maruyama S."/>
            <person name="Arias M.C."/>
            <person name="Ball S.G."/>
            <person name="Gile G.H."/>
            <person name="Hirakawa Y."/>
            <person name="Hopkins J.F."/>
            <person name="Rensing S.A."/>
            <person name="Schmutz J."/>
            <person name="Symeonidi A."/>
            <person name="Elias M."/>
            <person name="Eveleigh R.J."/>
            <person name="Herman E.K."/>
            <person name="Klute M.J."/>
            <person name="Nakayama T."/>
            <person name="Obornik M."/>
            <person name="Reyes-Prieto A."/>
            <person name="Armbrust E.V."/>
            <person name="Aves S.J."/>
            <person name="Beiko R.G."/>
            <person name="Coutinho P."/>
            <person name="Dacks J.B."/>
            <person name="Durnford D.G."/>
            <person name="Fast N.M."/>
            <person name="Green B.R."/>
            <person name="Grisdale C."/>
            <person name="Hempe F."/>
            <person name="Henrissat B."/>
            <person name="Hoppner M.P."/>
            <person name="Ishida K.-I."/>
            <person name="Kim E."/>
            <person name="Koreny L."/>
            <person name="Kroth P.G."/>
            <person name="Liu Y."/>
            <person name="Malik S.-B."/>
            <person name="Maier U.G."/>
            <person name="McRose D."/>
            <person name="Mock T."/>
            <person name="Neilson J.A."/>
            <person name="Onodera N.T."/>
            <person name="Poole A.M."/>
            <person name="Pritham E.J."/>
            <person name="Richards T.A."/>
            <person name="Rocap G."/>
            <person name="Roy S.W."/>
            <person name="Sarai C."/>
            <person name="Schaack S."/>
            <person name="Shirato S."/>
            <person name="Slamovits C.H."/>
            <person name="Spencer D.F."/>
            <person name="Suzuki S."/>
            <person name="Worden A.Z."/>
            <person name="Zauner S."/>
            <person name="Barry K."/>
            <person name="Bell C."/>
            <person name="Bharti A.K."/>
            <person name="Crow J.A."/>
            <person name="Grimwood J."/>
            <person name="Kramer R."/>
            <person name="Lindquist E."/>
            <person name="Lucas S."/>
            <person name="Salamov A."/>
            <person name="McFadden G.I."/>
            <person name="Lane C.E."/>
            <person name="Keeling P.J."/>
            <person name="Gray M.W."/>
            <person name="Grigoriev I.V."/>
            <person name="Archibald J.M."/>
        </authorList>
    </citation>
    <scope>NUCLEOTIDE SEQUENCE</scope>
    <source>
        <strain evidence="4">CCMP2712</strain>
    </source>
</reference>
<dbReference type="HOGENOM" id="CLU_1306907_0_0_1"/>
<dbReference type="PaxDb" id="55529-EKX48940"/>
<protein>
    <submittedName>
        <fullName evidence="2 3">Uncharacterized protein</fullName>
    </submittedName>
</protein>
<keyword evidence="1" id="KW-0472">Membrane</keyword>
<feature type="transmembrane region" description="Helical" evidence="1">
    <location>
        <begin position="175"/>
        <end position="197"/>
    </location>
</feature>
<dbReference type="Proteomes" id="UP000011087">
    <property type="component" value="Unassembled WGS sequence"/>
</dbReference>
<evidence type="ECO:0000313" key="4">
    <source>
        <dbReference type="Proteomes" id="UP000011087"/>
    </source>
</evidence>
<dbReference type="GeneID" id="17305533"/>